<evidence type="ECO:0000256" key="1">
    <source>
        <dbReference type="ARBA" id="ARBA00022679"/>
    </source>
</evidence>
<dbReference type="SMART" id="SM00347">
    <property type="entry name" value="HTH_MARR"/>
    <property type="match status" value="1"/>
</dbReference>
<dbReference type="SUPFAM" id="SSF55729">
    <property type="entry name" value="Acyl-CoA N-acyltransferases (Nat)"/>
    <property type="match status" value="1"/>
</dbReference>
<dbReference type="InterPro" id="IPR050769">
    <property type="entry name" value="NAT_camello-type"/>
</dbReference>
<dbReference type="EMBL" id="JACCKA010000045">
    <property type="protein sequence ID" value="NZA25998.1"/>
    <property type="molecule type" value="Genomic_DNA"/>
</dbReference>
<protein>
    <submittedName>
        <fullName evidence="4">MarR family transcriptional regulator</fullName>
    </submittedName>
</protein>
<feature type="domain" description="HTH marR-type" evidence="2">
    <location>
        <begin position="1"/>
        <end position="141"/>
    </location>
</feature>
<dbReference type="AlphaFoldDB" id="A0A853JBJ6"/>
<dbReference type="InterPro" id="IPR016181">
    <property type="entry name" value="Acyl_CoA_acyltransferase"/>
</dbReference>
<dbReference type="Gene3D" id="1.10.10.10">
    <property type="entry name" value="Winged helix-like DNA-binding domain superfamily/Winged helix DNA-binding domain"/>
    <property type="match status" value="1"/>
</dbReference>
<dbReference type="CDD" id="cd00090">
    <property type="entry name" value="HTH_ARSR"/>
    <property type="match status" value="1"/>
</dbReference>
<dbReference type="PROSITE" id="PS50995">
    <property type="entry name" value="HTH_MARR_2"/>
    <property type="match status" value="1"/>
</dbReference>
<sequence length="312" mass="35209">MSLDPTPAQIAAVRGFNRYYTQRIGVLQERLLDSPHSLTEVRLLYELAHRPGVSAFELATDLGLDRGYLSRMLKRFESRGLIARTRSTTDGRRHHLRLTPAGRHTFAMLDRRSAGQVATLLGALDPERREDVLAAMRAIHDGLEGIASASTEVVLRGHRPGDIGWVVQRHGELYCREYGWDERFETLVAEIALRFVRTFDPRRERCWIAERGGERLGCVFLAAENRAEARLRMLLVEPHARGLGLGRRLVGECVHFARTAGYRCIVLWTQSNLHAARHLYAEAGFRKTAETPHDDFGEGLIAETWTLGLAPP</sequence>
<dbReference type="GO" id="GO:0008080">
    <property type="term" value="F:N-acetyltransferase activity"/>
    <property type="evidence" value="ECO:0007669"/>
    <property type="project" value="InterPro"/>
</dbReference>
<dbReference type="InterPro" id="IPR036388">
    <property type="entry name" value="WH-like_DNA-bd_sf"/>
</dbReference>
<evidence type="ECO:0000313" key="5">
    <source>
        <dbReference type="Proteomes" id="UP000578091"/>
    </source>
</evidence>
<dbReference type="InterPro" id="IPR011991">
    <property type="entry name" value="ArsR-like_HTH"/>
</dbReference>
<dbReference type="InterPro" id="IPR036390">
    <property type="entry name" value="WH_DNA-bd_sf"/>
</dbReference>
<reference evidence="4 5" key="1">
    <citation type="submission" date="2020-07" db="EMBL/GenBank/DDBJ databases">
        <title>Luteimonas sp. SJ-92.</title>
        <authorList>
            <person name="Huang X.-X."/>
            <person name="Xu L."/>
            <person name="Sun J.-Q."/>
        </authorList>
    </citation>
    <scope>NUCLEOTIDE SEQUENCE [LARGE SCALE GENOMIC DNA]</scope>
    <source>
        <strain evidence="4 5">SJ-92</strain>
    </source>
</reference>
<dbReference type="InterPro" id="IPR000182">
    <property type="entry name" value="GNAT_dom"/>
</dbReference>
<feature type="domain" description="N-acetyltransferase" evidence="3">
    <location>
        <begin position="153"/>
        <end position="306"/>
    </location>
</feature>
<name>A0A853JBJ6_9GAMM</name>
<dbReference type="PANTHER" id="PTHR13947:SF37">
    <property type="entry name" value="LD18367P"/>
    <property type="match status" value="1"/>
</dbReference>
<evidence type="ECO:0000259" key="3">
    <source>
        <dbReference type="PROSITE" id="PS51186"/>
    </source>
</evidence>
<evidence type="ECO:0000313" key="4">
    <source>
        <dbReference type="EMBL" id="NZA25998.1"/>
    </source>
</evidence>
<dbReference type="PRINTS" id="PR00598">
    <property type="entry name" value="HTHMARR"/>
</dbReference>
<comment type="caution">
    <text evidence="4">The sequence shown here is derived from an EMBL/GenBank/DDBJ whole genome shotgun (WGS) entry which is preliminary data.</text>
</comment>
<keyword evidence="5" id="KW-1185">Reference proteome</keyword>
<dbReference type="PANTHER" id="PTHR13947">
    <property type="entry name" value="GNAT FAMILY N-ACETYLTRANSFERASE"/>
    <property type="match status" value="1"/>
</dbReference>
<dbReference type="Pfam" id="PF01047">
    <property type="entry name" value="MarR"/>
    <property type="match status" value="1"/>
</dbReference>
<proteinExistence type="predicted"/>
<dbReference type="RefSeq" id="WP_180677794.1">
    <property type="nucleotide sequence ID" value="NZ_JACCKA010000045.1"/>
</dbReference>
<dbReference type="Pfam" id="PF00583">
    <property type="entry name" value="Acetyltransf_1"/>
    <property type="match status" value="1"/>
</dbReference>
<evidence type="ECO:0000259" key="2">
    <source>
        <dbReference type="PROSITE" id="PS50995"/>
    </source>
</evidence>
<organism evidence="4 5">
    <name type="scientific">Luteimonas salinisoli</name>
    <dbReference type="NCBI Taxonomy" id="2752307"/>
    <lineage>
        <taxon>Bacteria</taxon>
        <taxon>Pseudomonadati</taxon>
        <taxon>Pseudomonadota</taxon>
        <taxon>Gammaproteobacteria</taxon>
        <taxon>Lysobacterales</taxon>
        <taxon>Lysobacteraceae</taxon>
        <taxon>Luteimonas</taxon>
    </lineage>
</organism>
<dbReference type="PROSITE" id="PS51186">
    <property type="entry name" value="GNAT"/>
    <property type="match status" value="1"/>
</dbReference>
<dbReference type="GO" id="GO:0003700">
    <property type="term" value="F:DNA-binding transcription factor activity"/>
    <property type="evidence" value="ECO:0007669"/>
    <property type="project" value="InterPro"/>
</dbReference>
<dbReference type="CDD" id="cd04301">
    <property type="entry name" value="NAT_SF"/>
    <property type="match status" value="1"/>
</dbReference>
<dbReference type="SUPFAM" id="SSF46785">
    <property type="entry name" value="Winged helix' DNA-binding domain"/>
    <property type="match status" value="1"/>
</dbReference>
<dbReference type="Proteomes" id="UP000578091">
    <property type="component" value="Unassembled WGS sequence"/>
</dbReference>
<keyword evidence="1" id="KW-0808">Transferase</keyword>
<gene>
    <name evidence="4" type="ORF">H0E84_06335</name>
</gene>
<dbReference type="InterPro" id="IPR000835">
    <property type="entry name" value="HTH_MarR-typ"/>
</dbReference>
<accession>A0A853JBJ6</accession>
<dbReference type="Gene3D" id="3.40.630.30">
    <property type="match status" value="1"/>
</dbReference>